<dbReference type="GO" id="GO:0020037">
    <property type="term" value="F:heme binding"/>
    <property type="evidence" value="ECO:0007669"/>
    <property type="project" value="InterPro"/>
</dbReference>
<feature type="transmembrane region" description="Helical" evidence="6">
    <location>
        <begin position="666"/>
        <end position="688"/>
    </location>
</feature>
<dbReference type="GO" id="GO:0005886">
    <property type="term" value="C:plasma membrane"/>
    <property type="evidence" value="ECO:0007669"/>
    <property type="project" value="TreeGrafter"/>
</dbReference>
<evidence type="ECO:0000256" key="1">
    <source>
        <dbReference type="ARBA" id="ARBA00004141"/>
    </source>
</evidence>
<keyword evidence="3" id="KW-0201">Cytochrome c-type biogenesis</keyword>
<dbReference type="AlphaFoldDB" id="A0A3D8I4D1"/>
<dbReference type="RefSeq" id="WP_104700685.1">
    <property type="nucleotide sequence ID" value="NZ_FZPP01000046.1"/>
</dbReference>
<feature type="domain" description="Cytochrome c assembly protein" evidence="7">
    <location>
        <begin position="694"/>
        <end position="904"/>
    </location>
</feature>
<feature type="transmembrane region" description="Helical" evidence="6">
    <location>
        <begin position="760"/>
        <end position="788"/>
    </location>
</feature>
<evidence type="ECO:0000256" key="2">
    <source>
        <dbReference type="ARBA" id="ARBA00022692"/>
    </source>
</evidence>
<evidence type="ECO:0000259" key="7">
    <source>
        <dbReference type="Pfam" id="PF01578"/>
    </source>
</evidence>
<feature type="transmembrane region" description="Helical" evidence="6">
    <location>
        <begin position="43"/>
        <end position="67"/>
    </location>
</feature>
<dbReference type="InterPro" id="IPR007816">
    <property type="entry name" value="ResB-like_domain"/>
</dbReference>
<reference evidence="9 10" key="1">
    <citation type="submission" date="2018-04" db="EMBL/GenBank/DDBJ databases">
        <title>Novel Campyloabacter and Helicobacter Species and Strains.</title>
        <authorList>
            <person name="Mannion A.J."/>
            <person name="Shen Z."/>
            <person name="Fox J.G."/>
        </authorList>
    </citation>
    <scope>NUCLEOTIDE SEQUENCE [LARGE SCALE GENOMIC DNA]</scope>
    <source>
        <strain evidence="9 10">MIT 98-6070</strain>
    </source>
</reference>
<dbReference type="Pfam" id="PF05140">
    <property type="entry name" value="ResB"/>
    <property type="match status" value="1"/>
</dbReference>
<feature type="transmembrane region" description="Helical" evidence="6">
    <location>
        <begin position="79"/>
        <end position="98"/>
    </location>
</feature>
<dbReference type="OrthoDB" id="9814290at2"/>
<feature type="transmembrane region" description="Helical" evidence="6">
    <location>
        <begin position="851"/>
        <end position="869"/>
    </location>
</feature>
<feature type="transmembrane region" description="Helical" evidence="6">
    <location>
        <begin position="721"/>
        <end position="740"/>
    </location>
</feature>
<proteinExistence type="predicted"/>
<evidence type="ECO:0000256" key="4">
    <source>
        <dbReference type="ARBA" id="ARBA00022989"/>
    </source>
</evidence>
<feature type="transmembrane region" description="Helical" evidence="6">
    <location>
        <begin position="700"/>
        <end position="716"/>
    </location>
</feature>
<evidence type="ECO:0000256" key="3">
    <source>
        <dbReference type="ARBA" id="ARBA00022748"/>
    </source>
</evidence>
<dbReference type="PANTHER" id="PTHR30071:SF1">
    <property type="entry name" value="CYTOCHROME B_B6 PROTEIN-RELATED"/>
    <property type="match status" value="1"/>
</dbReference>
<feature type="transmembrane region" description="Helical" evidence="6">
    <location>
        <begin position="808"/>
        <end position="831"/>
    </location>
</feature>
<feature type="transmembrane region" description="Helical" evidence="6">
    <location>
        <begin position="916"/>
        <end position="933"/>
    </location>
</feature>
<dbReference type="PANTHER" id="PTHR30071">
    <property type="entry name" value="HEME EXPORTER PROTEIN C"/>
    <property type="match status" value="1"/>
</dbReference>
<comment type="subcellular location">
    <subcellularLocation>
        <location evidence="1">Membrane</location>
        <topology evidence="1">Multi-pass membrane protein</topology>
    </subcellularLocation>
</comment>
<name>A0A3D8I4D1_9HELI</name>
<evidence type="ECO:0000313" key="10">
    <source>
        <dbReference type="Proteomes" id="UP000256599"/>
    </source>
</evidence>
<evidence type="ECO:0000256" key="6">
    <source>
        <dbReference type="SAM" id="Phobius"/>
    </source>
</evidence>
<feature type="transmembrane region" description="Helical" evidence="6">
    <location>
        <begin position="12"/>
        <end position="31"/>
    </location>
</feature>
<feature type="transmembrane region" description="Helical" evidence="6">
    <location>
        <begin position="635"/>
        <end position="654"/>
    </location>
</feature>
<dbReference type="InterPro" id="IPR045062">
    <property type="entry name" value="Cyt_c_biogenesis_CcsA/CcmC"/>
</dbReference>
<gene>
    <name evidence="9" type="ORF">CQA63_05910</name>
</gene>
<dbReference type="Pfam" id="PF01578">
    <property type="entry name" value="Cytochrom_C_asm"/>
    <property type="match status" value="1"/>
</dbReference>
<dbReference type="GO" id="GO:0017004">
    <property type="term" value="P:cytochrome complex assembly"/>
    <property type="evidence" value="ECO:0007669"/>
    <property type="project" value="UniProtKB-KW"/>
</dbReference>
<sequence>MKILKALFCEVKTALVLVAIYASACAVATFIEKFHGTISARYWVYDSLWFEVLHIWLAACLVGCFITSKAWQRKKYASLLLHASFIIIILGAGITRHYGFEGIMNLREGESSNLISTNEHYIFIQVKDPQGNVQYKQIPTYIDENINKGIHSTFYFFNDKALNIYTKELEIEGMSKDRFILHTDIAFLDQSFETQIIRNGDEAPTKESITILESNGYKIFLAWGVDKISLPFNIKLDKFELERYPGSHSPASYASEVEVLDPSNNVQMPFRIYMNHVLDYGGYRFFQSSYHPDEQGSILSVNNDPGKNPTYLGYAMLILGVIWLLFDKNGRFQTLGRFLKTQQFFALTLFIALSLNVPLYATQELQDLPEEQETLQNTPSIDMPSMDIPSMVKALKSATSLSLAFDKLLVQDFGGRTKPIHTLASEYIHKITQKNTFLNLTPTQMFLGMIFYPQEWQNIQMIATKSPKLREILGIDPSQKYIAYSDVFVNGQYLLHNYVEEANLKNPASRNTFEKDIISVDERINYAFLIYTGQVLRIFPDSKLESGKWLYPLEAVSSAVAQADMNKAMQLLTIYKHFAEGMQQGLEAEQWEEAIQAVQEIHDYQQANAGSTNISKTKIYWEIMLNTYNPFSQLIYPYILISLVLFIIVLSSIIKNKPLKPFLHKVFYVLLLGLFILHSAALGLRWYVGGHAPWSNAYESMLYIAWAAILSGVVFFRHSNLALCAASFLSGITLFVAHLGSMDPQIGNLVPVLKSYWLNIHVSVITASYGFLGLCFMLGLITLLMFILKYPKIPLKESARENIAHSIISLNVLNEMSMILGLFLLTIGNFLGGVWANESWGRYWGWDSKETWALISIGVYAIILHLRFVCKKNFPFIFASASVLGFFSILMTYFGVNFYLSGMHSYAAGEAVPIPLWVKLMVVSILVLIIAAGKNRQLDMPKIS</sequence>
<evidence type="ECO:0000313" key="9">
    <source>
        <dbReference type="EMBL" id="RDU59614.1"/>
    </source>
</evidence>
<keyword evidence="5 6" id="KW-0472">Membrane</keyword>
<protein>
    <submittedName>
        <fullName evidence="9">Cytochrome C biogenesis protein</fullName>
    </submittedName>
</protein>
<evidence type="ECO:0000259" key="8">
    <source>
        <dbReference type="Pfam" id="PF05140"/>
    </source>
</evidence>
<dbReference type="Proteomes" id="UP000256599">
    <property type="component" value="Unassembled WGS sequence"/>
</dbReference>
<feature type="transmembrane region" description="Helical" evidence="6">
    <location>
        <begin position="876"/>
        <end position="896"/>
    </location>
</feature>
<organism evidence="9 10">
    <name type="scientific">Helicobacter marmotae</name>
    <dbReference type="NCBI Taxonomy" id="152490"/>
    <lineage>
        <taxon>Bacteria</taxon>
        <taxon>Pseudomonadati</taxon>
        <taxon>Campylobacterota</taxon>
        <taxon>Epsilonproteobacteria</taxon>
        <taxon>Campylobacterales</taxon>
        <taxon>Helicobacteraceae</taxon>
        <taxon>Helicobacter</taxon>
    </lineage>
</organism>
<comment type="caution">
    <text evidence="9">The sequence shown here is derived from an EMBL/GenBank/DDBJ whole genome shotgun (WGS) entry which is preliminary data.</text>
</comment>
<accession>A0A3D8I4D1</accession>
<keyword evidence="10" id="KW-1185">Reference proteome</keyword>
<feature type="domain" description="ResB-like" evidence="8">
    <location>
        <begin position="225"/>
        <end position="293"/>
    </location>
</feature>
<keyword evidence="2 6" id="KW-0812">Transmembrane</keyword>
<evidence type="ECO:0000256" key="5">
    <source>
        <dbReference type="ARBA" id="ARBA00023136"/>
    </source>
</evidence>
<keyword evidence="4 6" id="KW-1133">Transmembrane helix</keyword>
<dbReference type="EMBL" id="NXLR01000010">
    <property type="protein sequence ID" value="RDU59614.1"/>
    <property type="molecule type" value="Genomic_DNA"/>
</dbReference>
<dbReference type="InterPro" id="IPR002541">
    <property type="entry name" value="Cyt_c_assembly"/>
</dbReference>